<gene>
    <name evidence="1" type="ORF">KC717_04545</name>
</gene>
<evidence type="ECO:0000313" key="1">
    <source>
        <dbReference type="EMBL" id="MCA9385888.1"/>
    </source>
</evidence>
<reference evidence="1" key="1">
    <citation type="submission" date="2020-04" db="EMBL/GenBank/DDBJ databases">
        <authorList>
            <person name="Zhang T."/>
        </authorList>
    </citation>
    <scope>NUCLEOTIDE SEQUENCE</scope>
    <source>
        <strain evidence="1">HKST-UBA11</strain>
    </source>
</reference>
<dbReference type="Proteomes" id="UP000754563">
    <property type="component" value="Unassembled WGS sequence"/>
</dbReference>
<proteinExistence type="predicted"/>
<reference evidence="1" key="2">
    <citation type="journal article" date="2021" name="Microbiome">
        <title>Successional dynamics and alternative stable states in a saline activated sludge microbial community over 9 years.</title>
        <authorList>
            <person name="Wang Y."/>
            <person name="Ye J."/>
            <person name="Ju F."/>
            <person name="Liu L."/>
            <person name="Boyd J.A."/>
            <person name="Deng Y."/>
            <person name="Parks D.H."/>
            <person name="Jiang X."/>
            <person name="Yin X."/>
            <person name="Woodcroft B.J."/>
            <person name="Tyson G.W."/>
            <person name="Hugenholtz P."/>
            <person name="Polz M.F."/>
            <person name="Zhang T."/>
        </authorList>
    </citation>
    <scope>NUCLEOTIDE SEQUENCE</scope>
    <source>
        <strain evidence="1">HKST-UBA11</strain>
    </source>
</reference>
<dbReference type="AlphaFoldDB" id="A0A955RKY7"/>
<sequence>MTYISEIVELIEDKEIEEVRTGLDDLLINKDGRWIANYLLVNHSKVRISIPSIWRKFKPAVVRYISQNEHFTEKDIKLIANELGISYRTLKAAIEDE</sequence>
<accession>A0A955RKY7</accession>
<evidence type="ECO:0000313" key="2">
    <source>
        <dbReference type="Proteomes" id="UP000754563"/>
    </source>
</evidence>
<protein>
    <submittedName>
        <fullName evidence="1">Uncharacterized protein</fullName>
    </submittedName>
</protein>
<comment type="caution">
    <text evidence="1">The sequence shown here is derived from an EMBL/GenBank/DDBJ whole genome shotgun (WGS) entry which is preliminary data.</text>
</comment>
<dbReference type="EMBL" id="JAGQLH010000053">
    <property type="protein sequence ID" value="MCA9385888.1"/>
    <property type="molecule type" value="Genomic_DNA"/>
</dbReference>
<organism evidence="1 2">
    <name type="scientific">Candidatus Dojkabacteria bacterium</name>
    <dbReference type="NCBI Taxonomy" id="2099670"/>
    <lineage>
        <taxon>Bacteria</taxon>
        <taxon>Candidatus Dojkabacteria</taxon>
    </lineage>
</organism>
<name>A0A955RKY7_9BACT</name>